<protein>
    <submittedName>
        <fullName evidence="2">Uncharacterized protein</fullName>
    </submittedName>
</protein>
<reference evidence="2 3" key="1">
    <citation type="submission" date="2019-01" db="EMBL/GenBank/DDBJ databases">
        <title>Nuclear Genome Assembly of the Microalgal Biofuel strain Nannochloropsis salina CCMP1776.</title>
        <authorList>
            <person name="Hovde B."/>
        </authorList>
    </citation>
    <scope>NUCLEOTIDE SEQUENCE [LARGE SCALE GENOMIC DNA]</scope>
    <source>
        <strain evidence="2 3">CCMP1776</strain>
    </source>
</reference>
<organism evidence="2 3">
    <name type="scientific">Nannochloropsis salina CCMP1776</name>
    <dbReference type="NCBI Taxonomy" id="1027361"/>
    <lineage>
        <taxon>Eukaryota</taxon>
        <taxon>Sar</taxon>
        <taxon>Stramenopiles</taxon>
        <taxon>Ochrophyta</taxon>
        <taxon>Eustigmatophyceae</taxon>
        <taxon>Eustigmatales</taxon>
        <taxon>Monodopsidaceae</taxon>
        <taxon>Microchloropsis</taxon>
        <taxon>Microchloropsis salina</taxon>
    </lineage>
</organism>
<dbReference type="PROSITE" id="PS00175">
    <property type="entry name" value="PG_MUTASE"/>
    <property type="match status" value="1"/>
</dbReference>
<dbReference type="AlphaFoldDB" id="A0A4D9CNW3"/>
<evidence type="ECO:0000313" key="3">
    <source>
        <dbReference type="Proteomes" id="UP000355283"/>
    </source>
</evidence>
<gene>
    <name evidence="2" type="ORF">NSK_008460</name>
</gene>
<accession>A0A4D9CNW3</accession>
<evidence type="ECO:0000313" key="2">
    <source>
        <dbReference type="EMBL" id="TFJ80204.1"/>
    </source>
</evidence>
<keyword evidence="3" id="KW-1185">Reference proteome</keyword>
<feature type="compositionally biased region" description="Basic residues" evidence="1">
    <location>
        <begin position="161"/>
        <end position="170"/>
    </location>
</feature>
<feature type="region of interest" description="Disordered" evidence="1">
    <location>
        <begin position="1"/>
        <end position="43"/>
    </location>
</feature>
<dbReference type="EMBL" id="SDOX01000176">
    <property type="protein sequence ID" value="TFJ80204.1"/>
    <property type="molecule type" value="Genomic_DNA"/>
</dbReference>
<dbReference type="GO" id="GO:0003824">
    <property type="term" value="F:catalytic activity"/>
    <property type="evidence" value="ECO:0007669"/>
    <property type="project" value="InterPro"/>
</dbReference>
<comment type="caution">
    <text evidence="2">The sequence shown here is derived from an EMBL/GenBank/DDBJ whole genome shotgun (WGS) entry which is preliminary data.</text>
</comment>
<dbReference type="InterPro" id="IPR001345">
    <property type="entry name" value="PG/BPGM_mutase_AS"/>
</dbReference>
<evidence type="ECO:0000256" key="1">
    <source>
        <dbReference type="SAM" id="MobiDB-lite"/>
    </source>
</evidence>
<sequence length="177" mass="20284">MPNERRGYRRNGCLELSTRRRRKRRREDRIPSLLPSFPPSFPPSFSLHRGGGRRAYDTEGATAVGDEGRKLVRAERIILVRHGESMGNVDEGGNQWFEMDDSSCELIGFQKRHTKGSLWRILRDIHEEGIEEGREGGGEGEGEEGVHRDVWSEVEDSEQRSRRREGRRKGGREGGRS</sequence>
<proteinExistence type="predicted"/>
<feature type="region of interest" description="Disordered" evidence="1">
    <location>
        <begin position="130"/>
        <end position="177"/>
    </location>
</feature>
<dbReference type="Proteomes" id="UP000355283">
    <property type="component" value="Unassembled WGS sequence"/>
</dbReference>
<name>A0A4D9CNW3_9STRA</name>